<reference evidence="2" key="1">
    <citation type="submission" date="2021-01" db="EMBL/GenBank/DDBJ databases">
        <title>Metabolic potential, ecology and presence of endohyphal bacteria is reflected in genomic diversity of Mucoromycotina.</title>
        <authorList>
            <person name="Muszewska A."/>
            <person name="Okrasinska A."/>
            <person name="Steczkiewicz K."/>
            <person name="Drgas O."/>
            <person name="Orlowska M."/>
            <person name="Perlinska-Lenart U."/>
            <person name="Aleksandrzak-Piekarczyk T."/>
            <person name="Szatraj K."/>
            <person name="Zielenkiewicz U."/>
            <person name="Pilsyk S."/>
            <person name="Malc E."/>
            <person name="Mieczkowski P."/>
            <person name="Kruszewska J.S."/>
            <person name="Biernat P."/>
            <person name="Pawlowska J."/>
        </authorList>
    </citation>
    <scope>NUCLEOTIDE SEQUENCE</scope>
    <source>
        <strain evidence="2">WA0000018081</strain>
    </source>
</reference>
<organism evidence="2 3">
    <name type="scientific">Thamnidium elegans</name>
    <dbReference type="NCBI Taxonomy" id="101142"/>
    <lineage>
        <taxon>Eukaryota</taxon>
        <taxon>Fungi</taxon>
        <taxon>Fungi incertae sedis</taxon>
        <taxon>Mucoromycota</taxon>
        <taxon>Mucoromycotina</taxon>
        <taxon>Mucoromycetes</taxon>
        <taxon>Mucorales</taxon>
        <taxon>Mucorineae</taxon>
        <taxon>Mucoraceae</taxon>
        <taxon>Thamnidium</taxon>
    </lineage>
</organism>
<evidence type="ECO:0000313" key="2">
    <source>
        <dbReference type="EMBL" id="KAG2235410.1"/>
    </source>
</evidence>
<comment type="caution">
    <text evidence="2">The sequence shown here is derived from an EMBL/GenBank/DDBJ whole genome shotgun (WGS) entry which is preliminary data.</text>
</comment>
<feature type="transmembrane region" description="Helical" evidence="1">
    <location>
        <begin position="12"/>
        <end position="32"/>
    </location>
</feature>
<name>A0A8H7SVU0_9FUNG</name>
<feature type="transmembrane region" description="Helical" evidence="1">
    <location>
        <begin position="63"/>
        <end position="82"/>
    </location>
</feature>
<keyword evidence="1" id="KW-1133">Transmembrane helix</keyword>
<keyword evidence="1" id="KW-0812">Transmembrane</keyword>
<dbReference type="Proteomes" id="UP000613177">
    <property type="component" value="Unassembled WGS sequence"/>
</dbReference>
<keyword evidence="1" id="KW-0472">Membrane</keyword>
<sequence length="193" mass="22317">CLLYVYTYIYNMIPRLPPLILAAIGGASIYGIKYAMDRFETKAIGSGQDFEKVLKYRQKVKRVGIAAAVSGVILAGCFLSDINKQEKESNEFYQDQYATREKKLAQQKFALDEERREKEVLAGQQLKQEVIAMETLLEVQNYDELLIEEESKADKVNDDLLAYHPETSYDWNNSTDVEEEEQRRGYLRIAFVY</sequence>
<keyword evidence="3" id="KW-1185">Reference proteome</keyword>
<feature type="non-terminal residue" evidence="2">
    <location>
        <position position="1"/>
    </location>
</feature>
<evidence type="ECO:0000313" key="3">
    <source>
        <dbReference type="Proteomes" id="UP000613177"/>
    </source>
</evidence>
<proteinExistence type="predicted"/>
<protein>
    <submittedName>
        <fullName evidence="2">Uncharacterized protein</fullName>
    </submittedName>
</protein>
<accession>A0A8H7SVU0</accession>
<evidence type="ECO:0000256" key="1">
    <source>
        <dbReference type="SAM" id="Phobius"/>
    </source>
</evidence>
<dbReference type="AlphaFoldDB" id="A0A8H7SVU0"/>
<gene>
    <name evidence="2" type="ORF">INT48_005760</name>
</gene>
<dbReference type="EMBL" id="JAEPRE010000033">
    <property type="protein sequence ID" value="KAG2235410.1"/>
    <property type="molecule type" value="Genomic_DNA"/>
</dbReference>